<dbReference type="InterPro" id="IPR048333">
    <property type="entry name" value="HA2_WH"/>
</dbReference>
<dbReference type="EMBL" id="JAENGZ010000724">
    <property type="protein sequence ID" value="KAG6954733.1"/>
    <property type="molecule type" value="Genomic_DNA"/>
</dbReference>
<dbReference type="PROSITE" id="PS00690">
    <property type="entry name" value="DEAH_ATP_HELICASE"/>
    <property type="match status" value="1"/>
</dbReference>
<evidence type="ECO:0000256" key="8">
    <source>
        <dbReference type="ARBA" id="ARBA00023242"/>
    </source>
</evidence>
<dbReference type="Proteomes" id="UP000688947">
    <property type="component" value="Unassembled WGS sequence"/>
</dbReference>
<dbReference type="GO" id="GO:0005634">
    <property type="term" value="C:nucleus"/>
    <property type="evidence" value="ECO:0007669"/>
    <property type="project" value="UniProtKB-SubCell"/>
</dbReference>
<dbReference type="SMART" id="SM00490">
    <property type="entry name" value="HELICc"/>
    <property type="match status" value="2"/>
</dbReference>
<dbReference type="Pfam" id="PF12796">
    <property type="entry name" value="Ank_2"/>
    <property type="match status" value="1"/>
</dbReference>
<dbReference type="SMART" id="SM00487">
    <property type="entry name" value="DEXDc"/>
    <property type="match status" value="2"/>
</dbReference>
<dbReference type="GO" id="GO:0006283">
    <property type="term" value="P:transcription-coupled nucleotide-excision repair"/>
    <property type="evidence" value="ECO:0007669"/>
    <property type="project" value="TreeGrafter"/>
</dbReference>
<feature type="region of interest" description="Disordered" evidence="10">
    <location>
        <begin position="495"/>
        <end position="554"/>
    </location>
</feature>
<dbReference type="SMART" id="SM00382">
    <property type="entry name" value="AAA"/>
    <property type="match status" value="1"/>
</dbReference>
<feature type="domain" description="Helicase ATP-binding" evidence="11">
    <location>
        <begin position="655"/>
        <end position="846"/>
    </location>
</feature>
<dbReference type="InterPro" id="IPR000330">
    <property type="entry name" value="SNF2_N"/>
</dbReference>
<dbReference type="OrthoDB" id="10253254at2759"/>
<evidence type="ECO:0000256" key="10">
    <source>
        <dbReference type="SAM" id="MobiDB-lite"/>
    </source>
</evidence>
<dbReference type="InterPro" id="IPR050496">
    <property type="entry name" value="SNF2_RAD54_helicase_repair"/>
</dbReference>
<feature type="compositionally biased region" description="Basic residues" evidence="10">
    <location>
        <begin position="495"/>
        <end position="509"/>
    </location>
</feature>
<dbReference type="PANTHER" id="PTHR45629:SF7">
    <property type="entry name" value="DNA EXCISION REPAIR PROTEIN ERCC-6-RELATED"/>
    <property type="match status" value="1"/>
</dbReference>
<dbReference type="FunFam" id="3.40.50.300:FF:000615">
    <property type="entry name" value="pre-mRNA-splicing factor ATP-dependent RNA helicase DEAH7"/>
    <property type="match status" value="1"/>
</dbReference>
<feature type="domain" description="Helicase C-terminal" evidence="12">
    <location>
        <begin position="1025"/>
        <end position="1182"/>
    </location>
</feature>
<dbReference type="Pfam" id="PF00271">
    <property type="entry name" value="Helicase_C"/>
    <property type="match status" value="2"/>
</dbReference>
<evidence type="ECO:0000256" key="5">
    <source>
        <dbReference type="ARBA" id="ARBA00022801"/>
    </source>
</evidence>
<dbReference type="GO" id="GO:0016787">
    <property type="term" value="F:hydrolase activity"/>
    <property type="evidence" value="ECO:0007669"/>
    <property type="project" value="UniProtKB-KW"/>
</dbReference>
<protein>
    <recommendedName>
        <fullName evidence="2">RNA helicase</fullName>
        <ecNumber evidence="2">3.6.4.13</ecNumber>
    </recommendedName>
</protein>
<feature type="domain" description="Helicase C-terminal" evidence="12">
    <location>
        <begin position="1727"/>
        <end position="1903"/>
    </location>
</feature>
<keyword evidence="4" id="KW-0547">Nucleotide-binding</keyword>
<keyword evidence="3" id="KW-0507">mRNA processing</keyword>
<dbReference type="InterPro" id="IPR003593">
    <property type="entry name" value="AAA+_ATPase"/>
</dbReference>
<evidence type="ECO:0000256" key="3">
    <source>
        <dbReference type="ARBA" id="ARBA00022664"/>
    </source>
</evidence>
<dbReference type="Pfam" id="PF04408">
    <property type="entry name" value="WHD_HA2"/>
    <property type="match status" value="1"/>
</dbReference>
<dbReference type="GO" id="GO:0008094">
    <property type="term" value="F:ATP-dependent activity, acting on DNA"/>
    <property type="evidence" value="ECO:0007669"/>
    <property type="project" value="TreeGrafter"/>
</dbReference>
<feature type="region of interest" description="Disordered" evidence="10">
    <location>
        <begin position="2171"/>
        <end position="2236"/>
    </location>
</feature>
<dbReference type="GO" id="GO:0003724">
    <property type="term" value="F:RNA helicase activity"/>
    <property type="evidence" value="ECO:0007669"/>
    <property type="project" value="UniProtKB-EC"/>
</dbReference>
<dbReference type="PROSITE" id="PS51194">
    <property type="entry name" value="HELICASE_CTER"/>
    <property type="match status" value="2"/>
</dbReference>
<evidence type="ECO:0000313" key="13">
    <source>
        <dbReference type="EMBL" id="KAG6954733.1"/>
    </source>
</evidence>
<keyword evidence="7" id="KW-0067">ATP-binding</keyword>
<dbReference type="GO" id="GO:0000398">
    <property type="term" value="P:mRNA splicing, via spliceosome"/>
    <property type="evidence" value="ECO:0007669"/>
    <property type="project" value="UniProtKB-ARBA"/>
</dbReference>
<dbReference type="VEuPathDB" id="FungiDB:PC110_g10480"/>
<organism evidence="13 14">
    <name type="scientific">Phytophthora cactorum</name>
    <dbReference type="NCBI Taxonomy" id="29920"/>
    <lineage>
        <taxon>Eukaryota</taxon>
        <taxon>Sar</taxon>
        <taxon>Stramenopiles</taxon>
        <taxon>Oomycota</taxon>
        <taxon>Peronosporomycetes</taxon>
        <taxon>Peronosporales</taxon>
        <taxon>Peronosporaceae</taxon>
        <taxon>Phytophthora</taxon>
    </lineage>
</organism>
<dbReference type="Pfam" id="PF00176">
    <property type="entry name" value="SNF2-rel_dom"/>
    <property type="match status" value="1"/>
</dbReference>
<dbReference type="Pfam" id="PF07717">
    <property type="entry name" value="OB_NTP_bind"/>
    <property type="match status" value="1"/>
</dbReference>
<feature type="compositionally biased region" description="Basic residues" evidence="10">
    <location>
        <begin position="2224"/>
        <end position="2236"/>
    </location>
</feature>
<evidence type="ECO:0000256" key="7">
    <source>
        <dbReference type="ARBA" id="ARBA00022840"/>
    </source>
</evidence>
<comment type="caution">
    <text evidence="13">The sequence shown here is derived from an EMBL/GenBank/DDBJ whole genome shotgun (WGS) entry which is preliminary data.</text>
</comment>
<feature type="compositionally biased region" description="Acidic residues" evidence="10">
    <location>
        <begin position="596"/>
        <end position="612"/>
    </location>
</feature>
<dbReference type="InterPro" id="IPR002464">
    <property type="entry name" value="DNA/RNA_helicase_DEAH_CS"/>
</dbReference>
<dbReference type="InterPro" id="IPR011709">
    <property type="entry name" value="DEAD-box_helicase_OB_fold"/>
</dbReference>
<feature type="compositionally biased region" description="Basic and acidic residues" evidence="10">
    <location>
        <begin position="2179"/>
        <end position="2196"/>
    </location>
</feature>
<dbReference type="InterPro" id="IPR007502">
    <property type="entry name" value="Helicase-assoc_dom"/>
</dbReference>
<proteinExistence type="predicted"/>
<keyword evidence="8" id="KW-0539">Nucleus</keyword>
<dbReference type="CDD" id="cd18000">
    <property type="entry name" value="DEXHc_ERCC6"/>
    <property type="match status" value="1"/>
</dbReference>
<feature type="region of interest" description="Disordered" evidence="10">
    <location>
        <begin position="1543"/>
        <end position="1573"/>
    </location>
</feature>
<name>A0A8T1U5B3_9STRA</name>
<dbReference type="SMART" id="SM00847">
    <property type="entry name" value="HA2"/>
    <property type="match status" value="1"/>
</dbReference>
<dbReference type="InterPro" id="IPR049730">
    <property type="entry name" value="SNF2/RAD54-like_C"/>
</dbReference>
<dbReference type="EC" id="3.6.4.13" evidence="2"/>
<dbReference type="CDD" id="cd18791">
    <property type="entry name" value="SF2_C_RHA"/>
    <property type="match status" value="1"/>
</dbReference>
<evidence type="ECO:0000256" key="6">
    <source>
        <dbReference type="ARBA" id="ARBA00022806"/>
    </source>
</evidence>
<dbReference type="PROSITE" id="PS51192">
    <property type="entry name" value="HELICASE_ATP_BIND_1"/>
    <property type="match status" value="2"/>
</dbReference>
<dbReference type="VEuPathDB" id="FungiDB:PC110_g10479"/>
<evidence type="ECO:0000259" key="12">
    <source>
        <dbReference type="PROSITE" id="PS51194"/>
    </source>
</evidence>
<gene>
    <name evidence="13" type="ORF">JG687_00011633</name>
</gene>
<dbReference type="InterPro" id="IPR011545">
    <property type="entry name" value="DEAD/DEAH_box_helicase_dom"/>
</dbReference>
<dbReference type="GO" id="GO:0005524">
    <property type="term" value="F:ATP binding"/>
    <property type="evidence" value="ECO:0007669"/>
    <property type="project" value="UniProtKB-KW"/>
</dbReference>
<dbReference type="CDD" id="cd18793">
    <property type="entry name" value="SF2_C_SNF"/>
    <property type="match status" value="1"/>
</dbReference>
<dbReference type="InterPro" id="IPR002110">
    <property type="entry name" value="Ankyrin_rpt"/>
</dbReference>
<dbReference type="VEuPathDB" id="FungiDB:PC110_g10481"/>
<dbReference type="PANTHER" id="PTHR45629">
    <property type="entry name" value="SNF2/RAD54 FAMILY MEMBER"/>
    <property type="match status" value="1"/>
</dbReference>
<keyword evidence="6" id="KW-0347">Helicase</keyword>
<feature type="domain" description="Helicase ATP-binding" evidence="11">
    <location>
        <begin position="1609"/>
        <end position="1763"/>
    </location>
</feature>
<dbReference type="Pfam" id="PF21010">
    <property type="entry name" value="HA2_C"/>
    <property type="match status" value="1"/>
</dbReference>
<evidence type="ECO:0000313" key="14">
    <source>
        <dbReference type="Proteomes" id="UP000688947"/>
    </source>
</evidence>
<dbReference type="GO" id="GO:0003676">
    <property type="term" value="F:nucleic acid binding"/>
    <property type="evidence" value="ECO:0007669"/>
    <property type="project" value="InterPro"/>
</dbReference>
<evidence type="ECO:0000256" key="9">
    <source>
        <dbReference type="ARBA" id="ARBA00047984"/>
    </source>
</evidence>
<accession>A0A8T1U5B3</accession>
<keyword evidence="5" id="KW-0378">Hydrolase</keyword>
<comment type="catalytic activity">
    <reaction evidence="9">
        <text>ATP + H2O = ADP + phosphate + H(+)</text>
        <dbReference type="Rhea" id="RHEA:13065"/>
        <dbReference type="ChEBI" id="CHEBI:15377"/>
        <dbReference type="ChEBI" id="CHEBI:15378"/>
        <dbReference type="ChEBI" id="CHEBI:30616"/>
        <dbReference type="ChEBI" id="CHEBI:43474"/>
        <dbReference type="ChEBI" id="CHEBI:456216"/>
        <dbReference type="EC" id="3.6.4.13"/>
    </reaction>
</comment>
<dbReference type="Pfam" id="PF00270">
    <property type="entry name" value="DEAD"/>
    <property type="match status" value="1"/>
</dbReference>
<dbReference type="InterPro" id="IPR014001">
    <property type="entry name" value="Helicase_ATP-bd"/>
</dbReference>
<feature type="region of interest" description="Disordered" evidence="10">
    <location>
        <begin position="587"/>
        <end position="615"/>
    </location>
</feature>
<sequence length="2236" mass="254313">MYSPLLSVELVLNHQEDAAALQDLGPVIADFLGPVRNLSLHDACHIGSFKLLDWIWRVSRYGSSSRTSSWSITSYLQSNRHYYQWQFSESLEIAADRGDLKVVKRLMERFKDCEVAVEVGKCILDYAEFCSHPDIIEWKLDCGYFLRDTFSAGAAIKYLVRSGRLDLMQRIAEQQDPPPEDSDWSTDWRCDDRLFSELIFSAAYKGSIDVMEYLFERGAVDKVRDSLMHAIREDHSDLVKWLINHFPVSERIPNYCVMDEAARYGRLEMLQYFQDQDVSVISGFFPSVNARRVRNSSGEKYMTQMFVPASDDYLKVHSTLCRYRSEWLPTDPMDDAAANGHLEVVKWLHVNRSEGCTTAAMDCAAANGHLETVKWLHSCRLEGCTSKAMDGAAENGHLDVIQWLYVNRFEGCTQKAIEGSLSNGHLRVAEWLHSHLPSLIPASVELWRRPANLFEMLLFQYRHFSFSPSLVEYAKEILMDASSKSNHKHIVACGKVKKHKKHPTKRRRVVRGDDRKSTVKAKKAPESDAESDDQTTVSTPSKKRSKQDRKAAAATWADDGSLDLYRRRLHELRREFRDSVEENMKTFYNNPRPEDYIEEEETTHEEDDEEQEKVETGPKFYSPWDVTETASGLLVPSYVLAQLLPHQRECLEWLHKLHERGVGGILGDDMGLGKTVQLASFLGSLHGARRLRTVLLLCPASVLLQWVRELHKWAPWMRVVLLHASGTGVSTSYSSECYEELIEDVFRFDDDEEEDTGYHGIREDTPTGGGVVISTYENVRQYQSLFLTREWDYVVLDEGHRIRNPDAETTLVCKQLRTVHRIILSGTPIQNRLRELWSLFDFVYPGRLGTLPTFDDEFVLPIRAGGYATATKMQVLMAYKCALALKDLIQPFLLRRTKQEVLTNDANSNMLPGKQEQIIFCRLTKRQRALYKRFVASPEVASVLRRDIRPFRAISVLRHICNHPDLLASFGDGGLADKKRQVYDDEEEEGFTNLAGLLDDVDEGKEEGESDEPFGAASASGKMIVLQKVLTLWKQQKHRVLIFTQTRSMLDILESFMSRLGHACTRLDGTTGVAERQQRLDAFNAPDSNLFAFLLTTRAGGIGVNLVGADRVVVFDPDWNPSTDLQARERAWRIGQQKPVTVYRFVTAGTIEEKIYHRQIFKQYLTSKVLHDAKRKRCFNKHCLRDLFVLADEKEEDGVAETNELFVAGNVDRPAELEDGEEDEAEDSRGDTGDGDNDAVLKQLFDGGDCYSNVKLSTPQHGLVALVLLETLLNVDSSLQLGVEAEVVEEVESHHAICWQGSSRDEMGSRLKLSLALGFQALLSRQSPLDTEAILLGFRRYHYNYNRNYNTCAVRYASPRKEKLEAPKKKYDDQVEEDFDREFYLNDDAGGIEAHEGHVFLGSEEKFKALEQQLEQTRARGENKLKGMSARASALSADQEAWEKNRLLTSGVVASGRVDTDFDDELDSRVQIMVHSTKPPFLDGRVSFTTQVEMVATVKDSTSDMAVCARKGSELLREVREQRDRNKMRKRFWEVGGSRMGDAIGVKKDAGSDEEEEEKRDEEPENYKQDSQFSTHLKKQKAVSVFAKTRTLRQQREFLPIFQCREELLQVIRENQIVVIVGETGSGKTTQLTQYLHEEGYSQFGMIGCTQPRRVAAMSVAQRVSEEMEVPLGEEVGYAIRFEDLTSDKTIIKYMTEGVLLRESLRESDLDSYSCVIMDEAHERALNTDVLFGILRKVVQRRSDFKLVVTSATLDADKFANFFGDRMGKLDGAPPLMVLPMYSQLPADLQAKIFDASDIRKCIVSTNIAETSLTVDGIKYVIDTGFCKVKVYNPKIGMDALQVSPISQQNANQRAGRAGRTGPGVSYRLYTQRQFVNELLEAQIPEIQRTNLGYVVLLLKSLGVSNLLEFDFMDPPPQDNIINSMYQLWVLGALDNTGELTEIGKKMVVFPLDPPLAKMLLFSEQLGCTAEVVIVVSMLSVPSVFFRPKDREEESDAAREKFFVPESDHLTLLNVYQQWESNRHSAQWCSDHFIHAKGLRKAREVREQLADIMKQQHVRLRSCEGRWDVVRKAICSAYFYNSAQIKGIGEYVNMLTGMPCNLHPSAALFGLGYTPDFVVYHELIYTSKEYMQCATAVEGEWLAELGPMFFSVKESFQSRLLKRMKEKEEAVEMENEMEASLHAKEEEAKEDLEKKLATNRQNKKQRMTVAGPGRSDPPASSSKTTKRPPRPRRFGF</sequence>
<evidence type="ECO:0000256" key="2">
    <source>
        <dbReference type="ARBA" id="ARBA00012552"/>
    </source>
</evidence>
<feature type="compositionally biased region" description="Acidic residues" evidence="10">
    <location>
        <begin position="1217"/>
        <end position="1226"/>
    </location>
</feature>
<evidence type="ECO:0000256" key="4">
    <source>
        <dbReference type="ARBA" id="ARBA00022741"/>
    </source>
</evidence>
<dbReference type="FunFam" id="3.40.50.10810:FF:000094">
    <property type="entry name" value="DNA excision repair protein ERCC-6"/>
    <property type="match status" value="1"/>
</dbReference>
<evidence type="ECO:0000259" key="11">
    <source>
        <dbReference type="PROSITE" id="PS51192"/>
    </source>
</evidence>
<reference evidence="13" key="1">
    <citation type="submission" date="2021-01" db="EMBL/GenBank/DDBJ databases">
        <title>Phytophthora aleatoria, a newly-described species from Pinus radiata is distinct from Phytophthora cactorum isolates based on comparative genomics.</title>
        <authorList>
            <person name="Mcdougal R."/>
            <person name="Panda P."/>
            <person name="Williams N."/>
            <person name="Studholme D.J."/>
        </authorList>
    </citation>
    <scope>NUCLEOTIDE SEQUENCE</scope>
    <source>
        <strain evidence="13">NZFS 3830</strain>
    </source>
</reference>
<evidence type="ECO:0000256" key="1">
    <source>
        <dbReference type="ARBA" id="ARBA00004123"/>
    </source>
</evidence>
<dbReference type="FunFam" id="1.20.120.1080:FF:000018">
    <property type="entry name" value="Pre-mRNA-splicing factor ATP-dependent RNA helicase prp16"/>
    <property type="match status" value="1"/>
</dbReference>
<comment type="subcellular location">
    <subcellularLocation>
        <location evidence="1">Nucleus</location>
    </subcellularLocation>
</comment>
<feature type="region of interest" description="Disordered" evidence="10">
    <location>
        <begin position="1210"/>
        <end position="1236"/>
    </location>
</feature>
<dbReference type="InterPro" id="IPR001650">
    <property type="entry name" value="Helicase_C-like"/>
</dbReference>